<comment type="caution">
    <text evidence="2">The sequence shown here is derived from an EMBL/GenBank/DDBJ whole genome shotgun (WGS) entry which is preliminary data.</text>
</comment>
<dbReference type="SUPFAM" id="SSF54236">
    <property type="entry name" value="Ubiquitin-like"/>
    <property type="match status" value="1"/>
</dbReference>
<proteinExistence type="predicted"/>
<dbReference type="Gene3D" id="3.10.20.90">
    <property type="entry name" value="Phosphatidylinositol 3-kinase Catalytic Subunit, Chain A, domain 1"/>
    <property type="match status" value="1"/>
</dbReference>
<dbReference type="AlphaFoldDB" id="A0AA36DCR5"/>
<dbReference type="InterPro" id="IPR033593">
    <property type="entry name" value="N-RASSF"/>
</dbReference>
<evidence type="ECO:0008006" key="4">
    <source>
        <dbReference type="Google" id="ProtNLM"/>
    </source>
</evidence>
<dbReference type="Proteomes" id="UP001177023">
    <property type="component" value="Unassembled WGS sequence"/>
</dbReference>
<dbReference type="InterPro" id="IPR029071">
    <property type="entry name" value="Ubiquitin-like_domsf"/>
</dbReference>
<reference evidence="2" key="1">
    <citation type="submission" date="2023-06" db="EMBL/GenBank/DDBJ databases">
        <authorList>
            <person name="Delattre M."/>
        </authorList>
    </citation>
    <scope>NUCLEOTIDE SEQUENCE</scope>
    <source>
        <strain evidence="2">AF72</strain>
    </source>
</reference>
<dbReference type="PANTHER" id="PTHR15286:SF6">
    <property type="entry name" value="GH01133P"/>
    <property type="match status" value="1"/>
</dbReference>
<keyword evidence="1" id="KW-0175">Coiled coil</keyword>
<evidence type="ECO:0000256" key="1">
    <source>
        <dbReference type="SAM" id="Coils"/>
    </source>
</evidence>
<evidence type="ECO:0000313" key="2">
    <source>
        <dbReference type="EMBL" id="CAJ0583990.1"/>
    </source>
</evidence>
<dbReference type="PANTHER" id="PTHR15286">
    <property type="entry name" value="RAS-ASSOCIATING DOMAIN CONTAINING PROTEIN"/>
    <property type="match status" value="1"/>
</dbReference>
<accession>A0AA36DCR5</accession>
<sequence>MDLTVNVFGEQQTLSGLTENTTCEEVIYTLAHSIGRPGRYVLLEKQDRESRPLLPSDRLIHVLGNLKDQKKDISFHLERIENNENITGMPAAAPPLPHTVSESRFYGRMPPISNTAQKAFPMSGPSTASLPAYPGVIMRPGSSLGAIHNRAPPPDYAHVMEKRFNSLSRNTPVNRPPLTNACFEPMHPSTASMPYEELERLIEANNVILEQQRRRIYQLDLDAQEDSRELMQLERQRENLEEVLRPLREANWPQRYDAAYTNAIRLKSAIERTKGAIKDIQRDIEVKMREEAQLQQQLFEGMRLEDLPANQPAQTIHQGMKAF</sequence>
<protein>
    <recommendedName>
        <fullName evidence="4">Ras-associating domain-containing protein</fullName>
    </recommendedName>
</protein>
<gene>
    <name evidence="2" type="ORF">MSPICULIGERA_LOCUS22058</name>
</gene>
<name>A0AA36DCR5_9BILA</name>
<evidence type="ECO:0000313" key="3">
    <source>
        <dbReference type="Proteomes" id="UP001177023"/>
    </source>
</evidence>
<organism evidence="2 3">
    <name type="scientific">Mesorhabditis spiculigera</name>
    <dbReference type="NCBI Taxonomy" id="96644"/>
    <lineage>
        <taxon>Eukaryota</taxon>
        <taxon>Metazoa</taxon>
        <taxon>Ecdysozoa</taxon>
        <taxon>Nematoda</taxon>
        <taxon>Chromadorea</taxon>
        <taxon>Rhabditida</taxon>
        <taxon>Rhabditina</taxon>
        <taxon>Rhabditomorpha</taxon>
        <taxon>Rhabditoidea</taxon>
        <taxon>Rhabditidae</taxon>
        <taxon>Mesorhabditinae</taxon>
        <taxon>Mesorhabditis</taxon>
    </lineage>
</organism>
<feature type="non-terminal residue" evidence="2">
    <location>
        <position position="323"/>
    </location>
</feature>
<feature type="coiled-coil region" evidence="1">
    <location>
        <begin position="195"/>
        <end position="297"/>
    </location>
</feature>
<dbReference type="EMBL" id="CATQJA010002665">
    <property type="protein sequence ID" value="CAJ0583990.1"/>
    <property type="molecule type" value="Genomic_DNA"/>
</dbReference>
<keyword evidence="3" id="KW-1185">Reference proteome</keyword>